<dbReference type="AlphaFoldDB" id="A0A5A9W4G2"/>
<dbReference type="EMBL" id="SMRS01000003">
    <property type="protein sequence ID" value="KAA0875403.1"/>
    <property type="molecule type" value="Genomic_DNA"/>
</dbReference>
<dbReference type="Pfam" id="PF09361">
    <property type="entry name" value="Phasin_2"/>
    <property type="match status" value="1"/>
</dbReference>
<feature type="compositionally biased region" description="Low complexity" evidence="1">
    <location>
        <begin position="165"/>
        <end position="185"/>
    </location>
</feature>
<evidence type="ECO:0000313" key="3">
    <source>
        <dbReference type="EMBL" id="KAA0875403.1"/>
    </source>
</evidence>
<feature type="domain" description="Phasin" evidence="2">
    <location>
        <begin position="34"/>
        <end position="124"/>
    </location>
</feature>
<dbReference type="Proteomes" id="UP000325302">
    <property type="component" value="Unassembled WGS sequence"/>
</dbReference>
<comment type="caution">
    <text evidence="3">The sequence shown here is derived from an EMBL/GenBank/DDBJ whole genome shotgun (WGS) entry which is preliminary data.</text>
</comment>
<evidence type="ECO:0000256" key="1">
    <source>
        <dbReference type="SAM" id="MobiDB-lite"/>
    </source>
</evidence>
<protein>
    <submittedName>
        <fullName evidence="3">Phasin family protein</fullName>
    </submittedName>
</protein>
<keyword evidence="4" id="KW-1185">Reference proteome</keyword>
<accession>A0A5A9W4G2</accession>
<dbReference type="NCBIfam" id="TIGR01841">
    <property type="entry name" value="phasin"/>
    <property type="match status" value="1"/>
</dbReference>
<gene>
    <name evidence="3" type="ORF">E1H14_05295</name>
</gene>
<feature type="compositionally biased region" description="Basic and acidic residues" evidence="1">
    <location>
        <begin position="186"/>
        <end position="197"/>
    </location>
</feature>
<dbReference type="InterPro" id="IPR010127">
    <property type="entry name" value="Phasin_subfam-1"/>
</dbReference>
<evidence type="ECO:0000259" key="2">
    <source>
        <dbReference type="Pfam" id="PF09361"/>
    </source>
</evidence>
<evidence type="ECO:0000313" key="4">
    <source>
        <dbReference type="Proteomes" id="UP000325302"/>
    </source>
</evidence>
<name>A0A5A9W4G2_9GAMM</name>
<proteinExistence type="predicted"/>
<reference evidence="3 4" key="1">
    <citation type="submission" date="2019-03" db="EMBL/GenBank/DDBJ databases">
        <title>Nitrincola sp. nov. isolated from an Indian soda lake.</title>
        <authorList>
            <person name="Joshi A."/>
            <person name="Thite S.V."/>
            <person name="Joseph N."/>
            <person name="Dhotre D."/>
            <person name="Moorthy M."/>
            <person name="Shouche Y.S."/>
        </authorList>
    </citation>
    <scope>NUCLEOTIDE SEQUENCE [LARGE SCALE GENOMIC DNA]</scope>
    <source>
        <strain evidence="3 4">MEB193</strain>
    </source>
</reference>
<organism evidence="3 4">
    <name type="scientific">Nitrincola tapanii</name>
    <dbReference type="NCBI Taxonomy" id="1708751"/>
    <lineage>
        <taxon>Bacteria</taxon>
        <taxon>Pseudomonadati</taxon>
        <taxon>Pseudomonadota</taxon>
        <taxon>Gammaproteobacteria</taxon>
        <taxon>Oceanospirillales</taxon>
        <taxon>Oceanospirillaceae</taxon>
        <taxon>Nitrincola</taxon>
    </lineage>
</organism>
<dbReference type="InterPro" id="IPR018968">
    <property type="entry name" value="Phasin"/>
</dbReference>
<dbReference type="RefSeq" id="WP_160142026.1">
    <property type="nucleotide sequence ID" value="NZ_SMRS01000003.1"/>
</dbReference>
<feature type="region of interest" description="Disordered" evidence="1">
    <location>
        <begin position="157"/>
        <end position="197"/>
    </location>
</feature>
<sequence length="197" mass="21789">MTDPFKDIKEMMKPMTEMSESLMKNMEEQLQPVKEKFKPAVDMAEVNKTTAEKLFTLQSEYVTDFVNSSLAQFKALIDAKDPKEALHLQVEFFKTLDSKFTEVAEQELAALTEAKDKLADIIEKSLSDIGDVPFMQDLSKFDLAQFDLSKLMPVNAPVSAEKPKTAAASKPAPARKTSAPAAAKVEAAKPEDTKPAE</sequence>